<accession>A0AAF0Y2I8</accession>
<evidence type="ECO:0000313" key="2">
    <source>
        <dbReference type="EMBL" id="WOO76446.1"/>
    </source>
</evidence>
<sequence>MLVKSLLTVALAAPTVIGAWGDWCYTKVTAHGGKVFPFNGVCVGTSECHRAYGETVGKPVPGACPGNAPGIECCYAEGCYPIKHGRCPGGDDVKCKADVGDCWIMASGACPGGDNFRAAMFPYKRNGVVVKCSNVPL</sequence>
<gene>
    <name evidence="2" type="ORF">LOC62_01G000068</name>
</gene>
<dbReference type="Proteomes" id="UP000827549">
    <property type="component" value="Chromosome 1"/>
</dbReference>
<evidence type="ECO:0000313" key="3">
    <source>
        <dbReference type="Proteomes" id="UP000827549"/>
    </source>
</evidence>
<protein>
    <submittedName>
        <fullName evidence="2">Uncharacterized protein</fullName>
    </submittedName>
</protein>
<reference evidence="2" key="1">
    <citation type="submission" date="2023-10" db="EMBL/GenBank/DDBJ databases">
        <authorList>
            <person name="Noh H."/>
        </authorList>
    </citation>
    <scope>NUCLEOTIDE SEQUENCE</scope>
    <source>
        <strain evidence="2">DUCC4014</strain>
    </source>
</reference>
<evidence type="ECO:0000256" key="1">
    <source>
        <dbReference type="SAM" id="SignalP"/>
    </source>
</evidence>
<name>A0AAF0Y2I8_9TREE</name>
<proteinExistence type="predicted"/>
<dbReference type="RefSeq" id="XP_062622478.1">
    <property type="nucleotide sequence ID" value="XM_062766494.1"/>
</dbReference>
<keyword evidence="3" id="KW-1185">Reference proteome</keyword>
<organism evidence="2 3">
    <name type="scientific">Vanrija pseudolonga</name>
    <dbReference type="NCBI Taxonomy" id="143232"/>
    <lineage>
        <taxon>Eukaryota</taxon>
        <taxon>Fungi</taxon>
        <taxon>Dikarya</taxon>
        <taxon>Basidiomycota</taxon>
        <taxon>Agaricomycotina</taxon>
        <taxon>Tremellomycetes</taxon>
        <taxon>Trichosporonales</taxon>
        <taxon>Trichosporonaceae</taxon>
        <taxon>Vanrija</taxon>
    </lineage>
</organism>
<dbReference type="GeneID" id="87803330"/>
<keyword evidence="1" id="KW-0732">Signal</keyword>
<dbReference type="EMBL" id="CP086714">
    <property type="protein sequence ID" value="WOO76446.1"/>
    <property type="molecule type" value="Genomic_DNA"/>
</dbReference>
<feature type="signal peptide" evidence="1">
    <location>
        <begin position="1"/>
        <end position="21"/>
    </location>
</feature>
<dbReference type="AlphaFoldDB" id="A0AAF0Y2I8"/>
<feature type="chain" id="PRO_5042256505" evidence="1">
    <location>
        <begin position="22"/>
        <end position="137"/>
    </location>
</feature>